<comment type="caution">
    <text evidence="7">The sequence shown here is derived from an EMBL/GenBank/DDBJ whole genome shotgun (WGS) entry which is preliminary data.</text>
</comment>
<evidence type="ECO:0000256" key="5">
    <source>
        <dbReference type="ARBA" id="ARBA00023033"/>
    </source>
</evidence>
<dbReference type="Pfam" id="PF01494">
    <property type="entry name" value="FAD_binding_3"/>
    <property type="match status" value="1"/>
</dbReference>
<dbReference type="InterPro" id="IPR002938">
    <property type="entry name" value="FAD-bd"/>
</dbReference>
<keyword evidence="4" id="KW-0560">Oxidoreductase</keyword>
<evidence type="ECO:0000313" key="7">
    <source>
        <dbReference type="EMBL" id="KAJ9633895.1"/>
    </source>
</evidence>
<dbReference type="AlphaFoldDB" id="A0AA38Y3D5"/>
<evidence type="ECO:0000256" key="3">
    <source>
        <dbReference type="ARBA" id="ARBA00022827"/>
    </source>
</evidence>
<dbReference type="PANTHER" id="PTHR13789">
    <property type="entry name" value="MONOOXYGENASE"/>
    <property type="match status" value="1"/>
</dbReference>
<dbReference type="GO" id="GO:0004497">
    <property type="term" value="F:monooxygenase activity"/>
    <property type="evidence" value="ECO:0007669"/>
    <property type="project" value="UniProtKB-KW"/>
</dbReference>
<organism evidence="7 8">
    <name type="scientific">Knufia peltigerae</name>
    <dbReference type="NCBI Taxonomy" id="1002370"/>
    <lineage>
        <taxon>Eukaryota</taxon>
        <taxon>Fungi</taxon>
        <taxon>Dikarya</taxon>
        <taxon>Ascomycota</taxon>
        <taxon>Pezizomycotina</taxon>
        <taxon>Eurotiomycetes</taxon>
        <taxon>Chaetothyriomycetidae</taxon>
        <taxon>Chaetothyriales</taxon>
        <taxon>Trichomeriaceae</taxon>
        <taxon>Knufia</taxon>
    </lineage>
</organism>
<dbReference type="SUPFAM" id="SSF54373">
    <property type="entry name" value="FAD-linked reductases, C-terminal domain"/>
    <property type="match status" value="1"/>
</dbReference>
<keyword evidence="2" id="KW-0285">Flavoprotein</keyword>
<evidence type="ECO:0000313" key="8">
    <source>
        <dbReference type="Proteomes" id="UP001172681"/>
    </source>
</evidence>
<dbReference type="Gene3D" id="3.50.50.60">
    <property type="entry name" value="FAD/NAD(P)-binding domain"/>
    <property type="match status" value="1"/>
</dbReference>
<keyword evidence="3" id="KW-0274">FAD</keyword>
<evidence type="ECO:0000256" key="4">
    <source>
        <dbReference type="ARBA" id="ARBA00023002"/>
    </source>
</evidence>
<dbReference type="GO" id="GO:0071949">
    <property type="term" value="F:FAD binding"/>
    <property type="evidence" value="ECO:0007669"/>
    <property type="project" value="InterPro"/>
</dbReference>
<dbReference type="EMBL" id="JAPDRN010000042">
    <property type="protein sequence ID" value="KAJ9633895.1"/>
    <property type="molecule type" value="Genomic_DNA"/>
</dbReference>
<keyword evidence="5" id="KW-0503">Monooxygenase</keyword>
<dbReference type="Proteomes" id="UP001172681">
    <property type="component" value="Unassembled WGS sequence"/>
</dbReference>
<feature type="domain" description="FAD-binding" evidence="6">
    <location>
        <begin position="59"/>
        <end position="401"/>
    </location>
</feature>
<sequence>MAIRTVKGRGMPCTQEKWDQSLVRLGLSHWTRLREEQAFTLQMQDPEVQYRATNAHSKMEVIVIGAGLGGLAAAISCAQNGLSVQVLERAPEFLPVRSISRPFDVSLYHQIGAGIQIPPNGVRALKYLKLEEKIQETGAVALNAINLRDYPDGTLLLRRPGGEAVTKDYGSPWLVIHRADYHSVLLEGARRLGVQVRLGCDVARVEFTPGRPRVCTKSGDILETDVVVGADGLWSTTRSLLLEGASPPTPTGDMAYRATFTAEQLQSLEDERLKKLLDQPEVNLWMGPNAHAVLYPLKGRKVYNLVLLCPDTLPPGFNTIEGDVEEMKAAFRGWDPTLTVILGLITKVLKWRLCHHDELVRWVKGNVVIIGDASHPTLPYQAQGAAMAVEDGAVLGHLLGKIKNEFWRSETSAKEPINAVLELFEHVRKHRTTINVQGAVDNRRLFHMVEGPDRDRRSHVMQMTDWKTQTLTDFSWNDLEYQSAMLGFDVIADADRAFEAMGEHNLAPGDEFSKL</sequence>
<dbReference type="InterPro" id="IPR050493">
    <property type="entry name" value="FAD-dep_Monooxygenase_BioMet"/>
</dbReference>
<proteinExistence type="inferred from homology"/>
<dbReference type="PRINTS" id="PR00420">
    <property type="entry name" value="RNGMNOXGNASE"/>
</dbReference>
<dbReference type="InterPro" id="IPR036188">
    <property type="entry name" value="FAD/NAD-bd_sf"/>
</dbReference>
<evidence type="ECO:0000256" key="1">
    <source>
        <dbReference type="ARBA" id="ARBA00007992"/>
    </source>
</evidence>
<reference evidence="7" key="1">
    <citation type="submission" date="2022-10" db="EMBL/GenBank/DDBJ databases">
        <title>Culturing micro-colonial fungi from biological soil crusts in the Mojave desert and describing Neophaeococcomyces mojavensis, and introducing the new genera and species Taxawa tesnikishii.</title>
        <authorList>
            <person name="Kurbessoian T."/>
            <person name="Stajich J.E."/>
        </authorList>
    </citation>
    <scope>NUCLEOTIDE SEQUENCE</scope>
    <source>
        <strain evidence="7">TK_35</strain>
    </source>
</reference>
<keyword evidence="8" id="KW-1185">Reference proteome</keyword>
<accession>A0AA38Y3D5</accession>
<protein>
    <recommendedName>
        <fullName evidence="6">FAD-binding domain-containing protein</fullName>
    </recommendedName>
</protein>
<dbReference type="SUPFAM" id="SSF51905">
    <property type="entry name" value="FAD/NAD(P)-binding domain"/>
    <property type="match status" value="1"/>
</dbReference>
<evidence type="ECO:0000259" key="6">
    <source>
        <dbReference type="Pfam" id="PF01494"/>
    </source>
</evidence>
<name>A0AA38Y3D5_9EURO</name>
<gene>
    <name evidence="7" type="ORF">H2204_006681</name>
</gene>
<evidence type="ECO:0000256" key="2">
    <source>
        <dbReference type="ARBA" id="ARBA00022630"/>
    </source>
</evidence>
<dbReference type="PANTHER" id="PTHR13789:SF311">
    <property type="entry name" value="HYDROXYLASE, PUTATIVE (AFU_ORTHOLOGUE AFUA_5G10180)-RELATED"/>
    <property type="match status" value="1"/>
</dbReference>
<comment type="similarity">
    <text evidence="1">Belongs to the paxM FAD-dependent monooxygenase family.</text>
</comment>